<gene>
    <name evidence="1" type="ORF">GCM10022419_082650</name>
</gene>
<reference evidence="2" key="1">
    <citation type="journal article" date="2019" name="Int. J. Syst. Evol. Microbiol.">
        <title>The Global Catalogue of Microorganisms (GCM) 10K type strain sequencing project: providing services to taxonomists for standard genome sequencing and annotation.</title>
        <authorList>
            <consortium name="The Broad Institute Genomics Platform"/>
            <consortium name="The Broad Institute Genome Sequencing Center for Infectious Disease"/>
            <person name="Wu L."/>
            <person name="Ma J."/>
        </authorList>
    </citation>
    <scope>NUCLEOTIDE SEQUENCE [LARGE SCALE GENOMIC DNA]</scope>
    <source>
        <strain evidence="2">JCM 17326</strain>
    </source>
</reference>
<evidence type="ECO:0000313" key="1">
    <source>
        <dbReference type="EMBL" id="GAA3587853.1"/>
    </source>
</evidence>
<accession>A0ABP6YPF0</accession>
<organism evidence="1 2">
    <name type="scientific">Nonomuraea rosea</name>
    <dbReference type="NCBI Taxonomy" id="638574"/>
    <lineage>
        <taxon>Bacteria</taxon>
        <taxon>Bacillati</taxon>
        <taxon>Actinomycetota</taxon>
        <taxon>Actinomycetes</taxon>
        <taxon>Streptosporangiales</taxon>
        <taxon>Streptosporangiaceae</taxon>
        <taxon>Nonomuraea</taxon>
    </lineage>
</organism>
<comment type="caution">
    <text evidence="1">The sequence shown here is derived from an EMBL/GenBank/DDBJ whole genome shotgun (WGS) entry which is preliminary data.</text>
</comment>
<keyword evidence="2" id="KW-1185">Reference proteome</keyword>
<evidence type="ECO:0000313" key="2">
    <source>
        <dbReference type="Proteomes" id="UP001500630"/>
    </source>
</evidence>
<protein>
    <submittedName>
        <fullName evidence="1">Uncharacterized protein</fullName>
    </submittedName>
</protein>
<dbReference type="RefSeq" id="WP_345570686.1">
    <property type="nucleotide sequence ID" value="NZ_BAABDQ010000024.1"/>
</dbReference>
<name>A0ABP6YPF0_9ACTN</name>
<dbReference type="EMBL" id="BAABDQ010000024">
    <property type="protein sequence ID" value="GAA3587853.1"/>
    <property type="molecule type" value="Genomic_DNA"/>
</dbReference>
<sequence>MRSFGLGGITLGTVPVDWYSLRMPDLPDGTQPAGVIGTTLLYHFIATMDYAGQALVLRRKTAAQARRAQAAQGGSGRLPLWLAGDHVPCTLGSVNDYGPRVASVDTGGMGLGIMMTVANAERAGVEIDYDHPQDSGGMTSYAIAPARISLGRATGRNVPGVAGAWPWLDLFGFETVGNFTHEFLRSRAVTFDYAGMNLYVTA</sequence>
<dbReference type="Proteomes" id="UP001500630">
    <property type="component" value="Unassembled WGS sequence"/>
</dbReference>
<proteinExistence type="predicted"/>